<keyword evidence="5" id="KW-0858">Xylan degradation</keyword>
<protein>
    <recommendedName>
        <fullName evidence="3">non-reducing end alpha-L-arabinofuranosidase</fullName>
        <ecNumber evidence="3">3.2.1.55</ecNumber>
    </recommendedName>
</protein>
<dbReference type="SUPFAM" id="SSF50370">
    <property type="entry name" value="Ricin B-like lectins"/>
    <property type="match status" value="1"/>
</dbReference>
<evidence type="ECO:0000256" key="4">
    <source>
        <dbReference type="ARBA" id="ARBA00022525"/>
    </source>
</evidence>
<evidence type="ECO:0000259" key="12">
    <source>
        <dbReference type="SMART" id="SM00458"/>
    </source>
</evidence>
<evidence type="ECO:0000256" key="6">
    <source>
        <dbReference type="ARBA" id="ARBA00022729"/>
    </source>
</evidence>
<dbReference type="PANTHER" id="PTHR40631:SF1">
    <property type="entry name" value="ALPHA-L-ARABINOFURANOSIDASE AXHA-2-RELATED"/>
    <property type="match status" value="1"/>
</dbReference>
<evidence type="ECO:0000256" key="7">
    <source>
        <dbReference type="ARBA" id="ARBA00022801"/>
    </source>
</evidence>
<dbReference type="InterPro" id="IPR005193">
    <property type="entry name" value="GH62_arabinosidase"/>
</dbReference>
<organism evidence="13 14">
    <name type="scientific">Streptomyces canarius</name>
    <dbReference type="NCBI Taxonomy" id="285453"/>
    <lineage>
        <taxon>Bacteria</taxon>
        <taxon>Bacillati</taxon>
        <taxon>Actinomycetota</taxon>
        <taxon>Actinomycetes</taxon>
        <taxon>Kitasatosporales</taxon>
        <taxon>Streptomycetaceae</taxon>
        <taxon>Streptomyces</taxon>
    </lineage>
</organism>
<feature type="domain" description="Ricin B lectin" evidence="12">
    <location>
        <begin position="39"/>
        <end position="165"/>
    </location>
</feature>
<keyword evidence="4" id="KW-0964">Secreted</keyword>
<evidence type="ECO:0000256" key="2">
    <source>
        <dbReference type="ARBA" id="ARBA00004613"/>
    </source>
</evidence>
<dbReference type="CDD" id="cd08987">
    <property type="entry name" value="GH62"/>
    <property type="match status" value="1"/>
</dbReference>
<evidence type="ECO:0000256" key="8">
    <source>
        <dbReference type="ARBA" id="ARBA00023277"/>
    </source>
</evidence>
<evidence type="ECO:0000256" key="10">
    <source>
        <dbReference type="ARBA" id="ARBA00023326"/>
    </source>
</evidence>
<dbReference type="PROSITE" id="PS50231">
    <property type="entry name" value="RICIN_B_LECTIN"/>
    <property type="match status" value="1"/>
</dbReference>
<dbReference type="Proteomes" id="UP000653644">
    <property type="component" value="Unassembled WGS sequence"/>
</dbReference>
<evidence type="ECO:0000256" key="11">
    <source>
        <dbReference type="SAM" id="SignalP"/>
    </source>
</evidence>
<evidence type="ECO:0000313" key="13">
    <source>
        <dbReference type="EMBL" id="GHA61450.1"/>
    </source>
</evidence>
<name>A0ABQ3DAL3_9ACTN</name>
<dbReference type="Pfam" id="PF00652">
    <property type="entry name" value="Ricin_B_lectin"/>
    <property type="match status" value="1"/>
</dbReference>
<evidence type="ECO:0000256" key="5">
    <source>
        <dbReference type="ARBA" id="ARBA00022651"/>
    </source>
</evidence>
<accession>A0ABQ3DAL3</accession>
<dbReference type="EC" id="3.2.1.55" evidence="3"/>
<dbReference type="CDD" id="cd23418">
    <property type="entry name" value="beta-trefoil_Ricin_XLN-like"/>
    <property type="match status" value="1"/>
</dbReference>
<dbReference type="RefSeq" id="WP_189893763.1">
    <property type="nucleotide sequence ID" value="NZ_BMVN01000044.1"/>
</dbReference>
<evidence type="ECO:0000313" key="14">
    <source>
        <dbReference type="Proteomes" id="UP000653644"/>
    </source>
</evidence>
<dbReference type="InterPro" id="IPR023296">
    <property type="entry name" value="Glyco_hydro_beta-prop_sf"/>
</dbReference>
<feature type="signal peptide" evidence="11">
    <location>
        <begin position="1"/>
        <end position="36"/>
    </location>
</feature>
<feature type="chain" id="PRO_5046580687" description="non-reducing end alpha-L-arabinofuranosidase" evidence="11">
    <location>
        <begin position="37"/>
        <end position="475"/>
    </location>
</feature>
<comment type="subcellular location">
    <subcellularLocation>
        <location evidence="2">Secreted</location>
    </subcellularLocation>
</comment>
<dbReference type="InterPro" id="IPR000772">
    <property type="entry name" value="Ricin_B_lectin"/>
</dbReference>
<keyword evidence="7" id="KW-0378">Hydrolase</keyword>
<dbReference type="Gene3D" id="2.80.10.50">
    <property type="match status" value="1"/>
</dbReference>
<keyword evidence="9" id="KW-0326">Glycosidase</keyword>
<proteinExistence type="predicted"/>
<keyword evidence="6 11" id="KW-0732">Signal</keyword>
<evidence type="ECO:0000256" key="3">
    <source>
        <dbReference type="ARBA" id="ARBA00012670"/>
    </source>
</evidence>
<dbReference type="Pfam" id="PF03664">
    <property type="entry name" value="Glyco_hydro_62"/>
    <property type="match status" value="1"/>
</dbReference>
<comment type="catalytic activity">
    <reaction evidence="1">
        <text>Hydrolysis of terminal non-reducing alpha-L-arabinofuranoside residues in alpha-L-arabinosides.</text>
        <dbReference type="EC" id="3.2.1.55"/>
    </reaction>
</comment>
<dbReference type="SUPFAM" id="SSF75005">
    <property type="entry name" value="Arabinanase/levansucrase/invertase"/>
    <property type="match status" value="1"/>
</dbReference>
<evidence type="ECO:0000256" key="1">
    <source>
        <dbReference type="ARBA" id="ARBA00001462"/>
    </source>
</evidence>
<dbReference type="EMBL" id="BMVN01000044">
    <property type="protein sequence ID" value="GHA61450.1"/>
    <property type="molecule type" value="Genomic_DNA"/>
</dbReference>
<evidence type="ECO:0000256" key="9">
    <source>
        <dbReference type="ARBA" id="ARBA00023295"/>
    </source>
</evidence>
<dbReference type="SMART" id="SM00458">
    <property type="entry name" value="RICIN"/>
    <property type="match status" value="1"/>
</dbReference>
<keyword evidence="8" id="KW-0119">Carbohydrate metabolism</keyword>
<dbReference type="Gene3D" id="2.115.10.20">
    <property type="entry name" value="Glycosyl hydrolase domain, family 43"/>
    <property type="match status" value="1"/>
</dbReference>
<sequence>MRKRSFGRGHLSVVLAAVVSVLAALAAVLVAAPAQAASSGALRGAGSGRCLDVPGGSQTDGTYVQIYDCWGGTNQQWTLTDSNQLTVYGNKCLDVPGHATAAGTRVQIWTCSGGANQQWRVNSDGTVVGVESGLCLEATGAGTANGTEVELWTCNGGSNQKWTGLSGTSTPPDGTCTLPSAYRWTSTGVLAQPANGWVSLKDFTTVTYNGKHLVYASNVSGSSYGSMTFGPFTNWSDMASARQTGMSQAAVAPTLFYFAPKNIWVLAYQWGASPFVYRTSSDPTNPNGWSSPQPLFTGSISGSDTGPIDQTLIADGQNMYLFFAGDNGKIYRASMPIGNFPGNFGSSYTTVMSDTKANLFEAPQVYKVQGQNQYLMIVEAMGANGRYFRSFTASSLSGSWTPQAAGESNPFAGKANSGATWTNDISHGDLVRNNPDQTMTIDPCNLQFLYQGKSPTAGGPYDQLPWRPGVLTLQR</sequence>
<dbReference type="PANTHER" id="PTHR40631">
    <property type="entry name" value="ALPHA-L-ARABINOFURANOSIDASE AXHA-2-RELATED"/>
    <property type="match status" value="1"/>
</dbReference>
<dbReference type="InterPro" id="IPR035992">
    <property type="entry name" value="Ricin_B-like_lectins"/>
</dbReference>
<gene>
    <name evidence="13" type="primary">abfB</name>
    <name evidence="13" type="ORF">GCM10010345_77030</name>
</gene>
<reference evidence="14" key="1">
    <citation type="journal article" date="2019" name="Int. J. Syst. Evol. Microbiol.">
        <title>The Global Catalogue of Microorganisms (GCM) 10K type strain sequencing project: providing services to taxonomists for standard genome sequencing and annotation.</title>
        <authorList>
            <consortium name="The Broad Institute Genomics Platform"/>
            <consortium name="The Broad Institute Genome Sequencing Center for Infectious Disease"/>
            <person name="Wu L."/>
            <person name="Ma J."/>
        </authorList>
    </citation>
    <scope>NUCLEOTIDE SEQUENCE [LARGE SCALE GENOMIC DNA]</scope>
    <source>
        <strain evidence="14">JCM 4733</strain>
    </source>
</reference>
<comment type="caution">
    <text evidence="13">The sequence shown here is derived from an EMBL/GenBank/DDBJ whole genome shotgun (WGS) entry which is preliminary data.</text>
</comment>
<keyword evidence="14" id="KW-1185">Reference proteome</keyword>
<keyword evidence="10" id="KW-0624">Polysaccharide degradation</keyword>